<organism evidence="3 4">
    <name type="scientific">Penicillium malachiteum</name>
    <dbReference type="NCBI Taxonomy" id="1324776"/>
    <lineage>
        <taxon>Eukaryota</taxon>
        <taxon>Fungi</taxon>
        <taxon>Dikarya</taxon>
        <taxon>Ascomycota</taxon>
        <taxon>Pezizomycotina</taxon>
        <taxon>Eurotiomycetes</taxon>
        <taxon>Eurotiomycetidae</taxon>
        <taxon>Eurotiales</taxon>
        <taxon>Aspergillaceae</taxon>
        <taxon>Penicillium</taxon>
    </lineage>
</organism>
<reference evidence="3" key="1">
    <citation type="journal article" date="2023" name="IMA Fungus">
        <title>Comparative genomic study of the Penicillium genus elucidates a diverse pangenome and 15 lateral gene transfer events.</title>
        <authorList>
            <person name="Petersen C."/>
            <person name="Sorensen T."/>
            <person name="Nielsen M.R."/>
            <person name="Sondergaard T.E."/>
            <person name="Sorensen J.L."/>
            <person name="Fitzpatrick D.A."/>
            <person name="Frisvad J.C."/>
            <person name="Nielsen K.L."/>
        </authorList>
    </citation>
    <scope>NUCLEOTIDE SEQUENCE</scope>
    <source>
        <strain evidence="3">IBT 17514</strain>
    </source>
</reference>
<proteinExistence type="predicted"/>
<keyword evidence="4" id="KW-1185">Reference proteome</keyword>
<name>A0AAD6N119_9EURO</name>
<sequence length="142" mass="15658">MCLLAGPGNKTGKKASPQTILTDEERAMRAKKAKDSSTRKELWEAAYDKIDKQRLDRLQRQINDGDETAPEELQDVLRNGEVLQIRDGAMKVIKTILSYKDIVTAAVAAETRASLAWGGITALLTVSSFPSEIKKKTEKVAL</sequence>
<evidence type="ECO:0000259" key="2">
    <source>
        <dbReference type="Pfam" id="PF17100"/>
    </source>
</evidence>
<reference evidence="3" key="2">
    <citation type="submission" date="2023-01" db="EMBL/GenBank/DDBJ databases">
        <authorList>
            <person name="Petersen C."/>
        </authorList>
    </citation>
    <scope>NUCLEOTIDE SEQUENCE</scope>
    <source>
        <strain evidence="3">IBT 17514</strain>
    </source>
</reference>
<accession>A0AAD6N119</accession>
<dbReference type="EMBL" id="JAQJAN010000001">
    <property type="protein sequence ID" value="KAJ5740786.1"/>
    <property type="molecule type" value="Genomic_DNA"/>
</dbReference>
<feature type="region of interest" description="Disordered" evidence="1">
    <location>
        <begin position="1"/>
        <end position="20"/>
    </location>
</feature>
<comment type="caution">
    <text evidence="3">The sequence shown here is derived from an EMBL/GenBank/DDBJ whole genome shotgun (WGS) entry which is preliminary data.</text>
</comment>
<evidence type="ECO:0000313" key="3">
    <source>
        <dbReference type="EMBL" id="KAJ5740786.1"/>
    </source>
</evidence>
<gene>
    <name evidence="3" type="ORF">N7493_000658</name>
</gene>
<protein>
    <recommendedName>
        <fullName evidence="2">NWD NACHT-NTPase N-terminal domain-containing protein</fullName>
    </recommendedName>
</protein>
<evidence type="ECO:0000256" key="1">
    <source>
        <dbReference type="SAM" id="MobiDB-lite"/>
    </source>
</evidence>
<feature type="domain" description="NWD NACHT-NTPase N-terminal" evidence="2">
    <location>
        <begin position="25"/>
        <end position="135"/>
    </location>
</feature>
<dbReference type="Proteomes" id="UP001215712">
    <property type="component" value="Unassembled WGS sequence"/>
</dbReference>
<dbReference type="AlphaFoldDB" id="A0AAD6N119"/>
<evidence type="ECO:0000313" key="4">
    <source>
        <dbReference type="Proteomes" id="UP001215712"/>
    </source>
</evidence>
<dbReference type="InterPro" id="IPR031359">
    <property type="entry name" value="NACHT_N"/>
</dbReference>
<dbReference type="Pfam" id="PF17100">
    <property type="entry name" value="NACHT_N"/>
    <property type="match status" value="1"/>
</dbReference>